<proteinExistence type="predicted"/>
<sequence length="405" mass="44742">MGARSVETFAQQIFGYLPRADQRRWAGTYLKGLLLTDGKKSVRRLAGSVSDSPTVWYSLQQFINSSPWDWEPGRDALARWIGRRSSVRAWTVTPVILPKRGDQSVGVHQRFDPLSGRTVNCQMATVLFLSCPGANFPVDWRLFLPRQWADDPGLRRRARIPEAEHFRPQWRHTLDLIADRAGRTGSPQVPVVADMTEAPDVTELTELLDATGRDFVVAVHPRALSAGTGRAGERSPAGYPRGALRGRPRRGPGGVAGGAAGAGAPRIWNRHAAAVTGSDGRFRQAQVLSALIWRPVREGTGTSGERRAYRLFSELGPDGAPDSRLWLTNLVHHRLDELLELARCYVSSLDTTECLDGRYELLDFAGRSFPAWHHHMTMVSAAYAHLRLVGSARPSVLVPTGRRPA</sequence>
<name>A0ABV3AJT2_9ACTN</name>
<protein>
    <submittedName>
        <fullName evidence="3">Transposase</fullName>
    </submittedName>
</protein>
<evidence type="ECO:0000256" key="1">
    <source>
        <dbReference type="SAM" id="MobiDB-lite"/>
    </source>
</evidence>
<feature type="region of interest" description="Disordered" evidence="1">
    <location>
        <begin position="227"/>
        <end position="260"/>
    </location>
</feature>
<dbReference type="InterPro" id="IPR039365">
    <property type="entry name" value="IS701-like"/>
</dbReference>
<evidence type="ECO:0000313" key="4">
    <source>
        <dbReference type="Proteomes" id="UP001551011"/>
    </source>
</evidence>
<dbReference type="InterPro" id="IPR038721">
    <property type="entry name" value="IS701-like_DDE_dom"/>
</dbReference>
<comment type="caution">
    <text evidence="3">The sequence shown here is derived from an EMBL/GenBank/DDBJ whole genome shotgun (WGS) entry which is preliminary data.</text>
</comment>
<feature type="compositionally biased region" description="Gly residues" evidence="1">
    <location>
        <begin position="251"/>
        <end position="260"/>
    </location>
</feature>
<gene>
    <name evidence="3" type="ORF">AB0H04_33965</name>
</gene>
<dbReference type="EMBL" id="JBFAEG010000029">
    <property type="protein sequence ID" value="MEU5711805.1"/>
    <property type="molecule type" value="Genomic_DNA"/>
</dbReference>
<dbReference type="Proteomes" id="UP001551011">
    <property type="component" value="Unassembled WGS sequence"/>
</dbReference>
<dbReference type="RefSeq" id="WP_051847877.1">
    <property type="nucleotide sequence ID" value="NZ_JBEXDP010000151.1"/>
</dbReference>
<dbReference type="Pfam" id="PF13546">
    <property type="entry name" value="DDE_5"/>
    <property type="match status" value="1"/>
</dbReference>
<dbReference type="PANTHER" id="PTHR33627:SF1">
    <property type="entry name" value="TRANSPOSASE"/>
    <property type="match status" value="1"/>
</dbReference>
<evidence type="ECO:0000313" key="3">
    <source>
        <dbReference type="EMBL" id="MEU5711805.1"/>
    </source>
</evidence>
<accession>A0ABV3AJT2</accession>
<feature type="domain" description="Transposase IS701-like DDE" evidence="2">
    <location>
        <begin position="14"/>
        <end position="286"/>
    </location>
</feature>
<keyword evidence="4" id="KW-1185">Reference proteome</keyword>
<reference evidence="3 4" key="1">
    <citation type="submission" date="2024-06" db="EMBL/GenBank/DDBJ databases">
        <title>The Natural Products Discovery Center: Release of the First 8490 Sequenced Strains for Exploring Actinobacteria Biosynthetic Diversity.</title>
        <authorList>
            <person name="Kalkreuter E."/>
            <person name="Kautsar S.A."/>
            <person name="Yang D."/>
            <person name="Bader C.D."/>
            <person name="Teijaro C.N."/>
            <person name="Fluegel L."/>
            <person name="Davis C.M."/>
            <person name="Simpson J.R."/>
            <person name="Lauterbach L."/>
            <person name="Steele A.D."/>
            <person name="Gui C."/>
            <person name="Meng S."/>
            <person name="Li G."/>
            <person name="Viehrig K."/>
            <person name="Ye F."/>
            <person name="Su P."/>
            <person name="Kiefer A.F."/>
            <person name="Nichols A."/>
            <person name="Cepeda A.J."/>
            <person name="Yan W."/>
            <person name="Fan B."/>
            <person name="Jiang Y."/>
            <person name="Adhikari A."/>
            <person name="Zheng C.-J."/>
            <person name="Schuster L."/>
            <person name="Cowan T.M."/>
            <person name="Smanski M.J."/>
            <person name="Chevrette M.G."/>
            <person name="De Carvalho L.P.S."/>
            <person name="Shen B."/>
        </authorList>
    </citation>
    <scope>NUCLEOTIDE SEQUENCE [LARGE SCALE GENOMIC DNA]</scope>
    <source>
        <strain evidence="3 4">NPDC020594</strain>
    </source>
</reference>
<dbReference type="PANTHER" id="PTHR33627">
    <property type="entry name" value="TRANSPOSASE"/>
    <property type="match status" value="1"/>
</dbReference>
<organism evidence="3 4">
    <name type="scientific">Streptomyces flaveolus</name>
    <dbReference type="NCBI Taxonomy" id="67297"/>
    <lineage>
        <taxon>Bacteria</taxon>
        <taxon>Bacillati</taxon>
        <taxon>Actinomycetota</taxon>
        <taxon>Actinomycetes</taxon>
        <taxon>Kitasatosporales</taxon>
        <taxon>Streptomycetaceae</taxon>
        <taxon>Streptomyces</taxon>
    </lineage>
</organism>
<evidence type="ECO:0000259" key="2">
    <source>
        <dbReference type="Pfam" id="PF13546"/>
    </source>
</evidence>